<feature type="domain" description="Biotin and thiamin synthesis-associated" evidence="8">
    <location>
        <begin position="271"/>
        <end position="378"/>
    </location>
</feature>
<comment type="caution">
    <text evidence="9">The sequence shown here is derived from an EMBL/GenBank/DDBJ whole genome shotgun (WGS) entry which is preliminary data.</text>
</comment>
<evidence type="ECO:0000256" key="1">
    <source>
        <dbReference type="ARBA" id="ARBA00001966"/>
    </source>
</evidence>
<keyword evidence="5" id="KW-0408">Iron</keyword>
<protein>
    <submittedName>
        <fullName evidence="9">Thiamine biosynthesis protein ThiH</fullName>
    </submittedName>
</protein>
<dbReference type="InterPro" id="IPR012726">
    <property type="entry name" value="ThiH"/>
</dbReference>
<evidence type="ECO:0000313" key="9">
    <source>
        <dbReference type="EMBL" id="OCR90477.1"/>
    </source>
</evidence>
<dbReference type="SUPFAM" id="SSF102114">
    <property type="entry name" value="Radical SAM enzymes"/>
    <property type="match status" value="1"/>
</dbReference>
<dbReference type="InterPro" id="IPR034428">
    <property type="entry name" value="ThiH/NoCL/HydG-like"/>
</dbReference>
<keyword evidence="3" id="KW-0949">S-adenosyl-L-methionine</keyword>
<evidence type="ECO:0000256" key="4">
    <source>
        <dbReference type="ARBA" id="ARBA00022723"/>
    </source>
</evidence>
<dbReference type="NCBIfam" id="TIGR02351">
    <property type="entry name" value="thiH"/>
    <property type="match status" value="1"/>
</dbReference>
<dbReference type="InterPro" id="IPR058240">
    <property type="entry name" value="rSAM_sf"/>
</dbReference>
<proteinExistence type="predicted"/>
<keyword evidence="2" id="KW-0004">4Fe-4S</keyword>
<evidence type="ECO:0000256" key="7">
    <source>
        <dbReference type="SAM" id="MobiDB-lite"/>
    </source>
</evidence>
<dbReference type="InterPro" id="IPR010722">
    <property type="entry name" value="BATS_dom"/>
</dbReference>
<dbReference type="EMBL" id="LFLK01000006">
    <property type="protein sequence ID" value="OCR90477.1"/>
    <property type="molecule type" value="Genomic_DNA"/>
</dbReference>
<dbReference type="SFLD" id="SFLDG01081">
    <property type="entry name" value="cleavage_of_the_Ca-Cb_bond_in"/>
    <property type="match status" value="1"/>
</dbReference>
<keyword evidence="4" id="KW-0479">Metal-binding</keyword>
<name>A0AAX0HAB2_CAMFE</name>
<evidence type="ECO:0000313" key="10">
    <source>
        <dbReference type="Proteomes" id="UP000093100"/>
    </source>
</evidence>
<dbReference type="Pfam" id="PF04055">
    <property type="entry name" value="Radical_SAM"/>
    <property type="match status" value="1"/>
</dbReference>
<evidence type="ECO:0000259" key="8">
    <source>
        <dbReference type="SMART" id="SM00876"/>
    </source>
</evidence>
<dbReference type="SMART" id="SM00876">
    <property type="entry name" value="BATS"/>
    <property type="match status" value="1"/>
</dbReference>
<gene>
    <name evidence="9" type="ORF">CFT12S02225_06920</name>
</gene>
<accession>A0AAX0HAB2</accession>
<dbReference type="GO" id="GO:0005506">
    <property type="term" value="F:iron ion binding"/>
    <property type="evidence" value="ECO:0007669"/>
    <property type="project" value="InterPro"/>
</dbReference>
<sequence length="386" mass="44035">MRDRTDHMRYLPHQEVISHDVMNKIFKEWEETEFENFTKDDVITAINANNRSIDNFKALLSPEAAPFLEDMAKEAMSIKERNFGKNIYLFTPLYIANHCDNNCVYCGFNVHNKIKRAQLEEDGIVRELENIAKSGLDEILILTGESQSKTPLNYIGRACELAKRYFKVVGVEIYPLNSDEYAFLHKCGVDFVTVFQETYNPLKYEKIHLEGNKRIFPYRLNAQERALMGGMRGVAFAALLGIDDWRKDALSTGLHAYLLQAKYPHAEISISVPRLRPIINNKKINPKDVGERELLQVIVAYRLFLPFANITLSTRESAHFRDNAMRLGVTKVSAGVSVGIGEHGGKKDEQKGDSQFEISDGRDVEEMKKSIRKAGLTPVMSDYIYV</sequence>
<dbReference type="PANTHER" id="PTHR43583:SF1">
    <property type="entry name" value="2-IMINOACETATE SYNTHASE"/>
    <property type="match status" value="1"/>
</dbReference>
<dbReference type="SFLD" id="SFLDF00301">
    <property type="entry name" value="2-iminoacetate_synthase_(ThiH)"/>
    <property type="match status" value="1"/>
</dbReference>
<evidence type="ECO:0000256" key="5">
    <source>
        <dbReference type="ARBA" id="ARBA00023004"/>
    </source>
</evidence>
<dbReference type="PANTHER" id="PTHR43583">
    <property type="entry name" value="2-IMINOACETATE SYNTHASE"/>
    <property type="match status" value="1"/>
</dbReference>
<comment type="cofactor">
    <cofactor evidence="1">
        <name>[4Fe-4S] cluster</name>
        <dbReference type="ChEBI" id="CHEBI:49883"/>
    </cofactor>
</comment>
<reference evidence="9 10" key="1">
    <citation type="journal article" date="2016" name="Genome Biol. Evol.">
        <title>Comparative Genomics of Campylobacter fetus from Reptiles and Mammals Reveals Divergent Evolution in Host-Associated Lineages.</title>
        <authorList>
            <person name="Gilbert M.J."/>
            <person name="Miller W.G."/>
            <person name="Yee E."/>
            <person name="Zomer A.L."/>
            <person name="van der Graaf-van Bloois L."/>
            <person name="Fitzgerald C."/>
            <person name="Forbes K.J."/>
            <person name="Meric G."/>
            <person name="Sheppard S.K."/>
            <person name="Wagenaar J.A."/>
            <person name="Duim B."/>
        </authorList>
    </citation>
    <scope>NUCLEOTIDE SEQUENCE [LARGE SCALE GENOMIC DNA]</scope>
    <source>
        <strain evidence="9 10">12S02225-3</strain>
    </source>
</reference>
<evidence type="ECO:0000256" key="2">
    <source>
        <dbReference type="ARBA" id="ARBA00022485"/>
    </source>
</evidence>
<dbReference type="InterPro" id="IPR007197">
    <property type="entry name" value="rSAM"/>
</dbReference>
<evidence type="ECO:0000256" key="6">
    <source>
        <dbReference type="ARBA" id="ARBA00023014"/>
    </source>
</evidence>
<dbReference type="GO" id="GO:0003824">
    <property type="term" value="F:catalytic activity"/>
    <property type="evidence" value="ECO:0007669"/>
    <property type="project" value="InterPro"/>
</dbReference>
<dbReference type="Pfam" id="PF06968">
    <property type="entry name" value="BATS"/>
    <property type="match status" value="1"/>
</dbReference>
<dbReference type="RefSeq" id="WP_065839205.1">
    <property type="nucleotide sequence ID" value="NZ_CP027287.1"/>
</dbReference>
<dbReference type="GO" id="GO:0009228">
    <property type="term" value="P:thiamine biosynthetic process"/>
    <property type="evidence" value="ECO:0007669"/>
    <property type="project" value="InterPro"/>
</dbReference>
<dbReference type="AlphaFoldDB" id="A0AAX0HAB2"/>
<feature type="compositionally biased region" description="Basic and acidic residues" evidence="7">
    <location>
        <begin position="343"/>
        <end position="359"/>
    </location>
</feature>
<keyword evidence="6" id="KW-0411">Iron-sulfur</keyword>
<dbReference type="SFLD" id="SFLDG01060">
    <property type="entry name" value="BATS_domain_containing"/>
    <property type="match status" value="1"/>
</dbReference>
<dbReference type="GO" id="GO:0051539">
    <property type="term" value="F:4 iron, 4 sulfur cluster binding"/>
    <property type="evidence" value="ECO:0007669"/>
    <property type="project" value="UniProtKB-KW"/>
</dbReference>
<evidence type="ECO:0000256" key="3">
    <source>
        <dbReference type="ARBA" id="ARBA00022691"/>
    </source>
</evidence>
<dbReference type="Proteomes" id="UP000093100">
    <property type="component" value="Unassembled WGS sequence"/>
</dbReference>
<dbReference type="Gene3D" id="3.20.20.70">
    <property type="entry name" value="Aldolase class I"/>
    <property type="match status" value="1"/>
</dbReference>
<organism evidence="9 10">
    <name type="scientific">Campylobacter fetus subsp. testudinum</name>
    <dbReference type="NCBI Taxonomy" id="1507806"/>
    <lineage>
        <taxon>Bacteria</taxon>
        <taxon>Pseudomonadati</taxon>
        <taxon>Campylobacterota</taxon>
        <taxon>Epsilonproteobacteria</taxon>
        <taxon>Campylobacterales</taxon>
        <taxon>Campylobacteraceae</taxon>
        <taxon>Campylobacter</taxon>
    </lineage>
</organism>
<dbReference type="SFLD" id="SFLDS00029">
    <property type="entry name" value="Radical_SAM"/>
    <property type="match status" value="1"/>
</dbReference>
<feature type="region of interest" description="Disordered" evidence="7">
    <location>
        <begin position="340"/>
        <end position="359"/>
    </location>
</feature>
<dbReference type="CDD" id="cd01335">
    <property type="entry name" value="Radical_SAM"/>
    <property type="match status" value="1"/>
</dbReference>
<dbReference type="InterPro" id="IPR013785">
    <property type="entry name" value="Aldolase_TIM"/>
</dbReference>